<protein>
    <recommendedName>
        <fullName evidence="3">Reverse transcriptase domain-containing protein</fullName>
    </recommendedName>
</protein>
<dbReference type="EnsemblMetazoa" id="XM_020004773.1">
    <property type="protein sequence ID" value="XP_019860332.1"/>
    <property type="gene ID" value="LOC109588626"/>
</dbReference>
<dbReference type="GeneID" id="109588626"/>
<accession>A0AAN0JT94</accession>
<dbReference type="PANTHER" id="PTHR33332">
    <property type="entry name" value="REVERSE TRANSCRIPTASE DOMAIN-CONTAINING PROTEIN"/>
    <property type="match status" value="1"/>
</dbReference>
<dbReference type="AlphaFoldDB" id="A0AAN0JT94"/>
<sequence>MFADDTKCLKSVSSPSDTVQIQRDLNELSQWSNTWCLPFNVTKCSVIHFFSTSSLLSPTYYLNCSPVSTVVSQKDLGVPFSEDLSWSSHYKQLAATAYKTLGLLRRTFSSAVDIPTRKLLYTSLIRSKLTYASTVWRPHFLKDILFLERIQRRATKFILNDYHSDYKTRLIKLNMLPLMMTFELADISFFLNNFHFSDSPSNFNASNYFSFSSTSTRSSTFHKLSFNFTSHHSSHHTFFTLFPLLWNSLPPVKISLSKKTIKLHVKKTFWNHFIVRFYPNNVCSYHYVCPCFSCANLPVNSMYS</sequence>
<reference evidence="2" key="1">
    <citation type="journal article" date="2010" name="Nature">
        <title>The Amphimedon queenslandica genome and the evolution of animal complexity.</title>
        <authorList>
            <person name="Srivastava M."/>
            <person name="Simakov O."/>
            <person name="Chapman J."/>
            <person name="Fahey B."/>
            <person name="Gauthier M.E."/>
            <person name="Mitros T."/>
            <person name="Richards G.S."/>
            <person name="Conaco C."/>
            <person name="Dacre M."/>
            <person name="Hellsten U."/>
            <person name="Larroux C."/>
            <person name="Putnam N.H."/>
            <person name="Stanke M."/>
            <person name="Adamska M."/>
            <person name="Darling A."/>
            <person name="Degnan S.M."/>
            <person name="Oakley T.H."/>
            <person name="Plachetzki D.C."/>
            <person name="Zhai Y."/>
            <person name="Adamski M."/>
            <person name="Calcino A."/>
            <person name="Cummins S.F."/>
            <person name="Goodstein D.M."/>
            <person name="Harris C."/>
            <person name="Jackson D.J."/>
            <person name="Leys S.P."/>
            <person name="Shu S."/>
            <person name="Woodcroft B.J."/>
            <person name="Vervoort M."/>
            <person name="Kosik K.S."/>
            <person name="Manning G."/>
            <person name="Degnan B.M."/>
            <person name="Rokhsar D.S."/>
        </authorList>
    </citation>
    <scope>NUCLEOTIDE SEQUENCE [LARGE SCALE GENOMIC DNA]</scope>
</reference>
<proteinExistence type="predicted"/>
<dbReference type="KEGG" id="aqu:109588626"/>
<name>A0AAN0JT94_AMPQE</name>
<evidence type="ECO:0008006" key="3">
    <source>
        <dbReference type="Google" id="ProtNLM"/>
    </source>
</evidence>
<keyword evidence="2" id="KW-1185">Reference proteome</keyword>
<evidence type="ECO:0000313" key="2">
    <source>
        <dbReference type="Proteomes" id="UP000007879"/>
    </source>
</evidence>
<reference evidence="1" key="2">
    <citation type="submission" date="2024-06" db="UniProtKB">
        <authorList>
            <consortium name="EnsemblMetazoa"/>
        </authorList>
    </citation>
    <scope>IDENTIFICATION</scope>
</reference>
<dbReference type="Proteomes" id="UP000007879">
    <property type="component" value="Unassembled WGS sequence"/>
</dbReference>
<organism evidence="1 2">
    <name type="scientific">Amphimedon queenslandica</name>
    <name type="common">Sponge</name>
    <dbReference type="NCBI Taxonomy" id="400682"/>
    <lineage>
        <taxon>Eukaryota</taxon>
        <taxon>Metazoa</taxon>
        <taxon>Porifera</taxon>
        <taxon>Demospongiae</taxon>
        <taxon>Heteroscleromorpha</taxon>
        <taxon>Haplosclerida</taxon>
        <taxon>Niphatidae</taxon>
        <taxon>Amphimedon</taxon>
    </lineage>
</organism>
<evidence type="ECO:0000313" key="1">
    <source>
        <dbReference type="EnsemblMetazoa" id="XP_019860332.1"/>
    </source>
</evidence>
<dbReference type="RefSeq" id="XP_019860332.1">
    <property type="nucleotide sequence ID" value="XM_020004773.1"/>
</dbReference>